<sequence length="266" mass="28515">MRVARPMSASPPPSPYVPRLVPTGVNLRAVTPPGVVPGRIWRAGAGGEMDARTAAELATRHGLSNVIDLRSRGEAKRSGGPAALLAHGVRWARTPLAGYPRDIVHAPRPTPGQYVRYYHAILMNSAPGNIPGLFSTLAETAHEPFLVCCHLGKDRTAVVVAALLSLAGVPDDMIVADYAASGTALRPLLDRFEHKWRAHGWTRQDYLTHLDTPAVIMRTWLAELRQRHGSVRTALISAGAAPGDLVAIASALTDPRPSRSGPRART</sequence>
<dbReference type="Pfam" id="PF13350">
    <property type="entry name" value="Y_phosphatase3"/>
    <property type="match status" value="1"/>
</dbReference>
<dbReference type="InterPro" id="IPR026893">
    <property type="entry name" value="Tyr/Ser_Pase_IphP-type"/>
</dbReference>
<dbReference type="InterPro" id="IPR029021">
    <property type="entry name" value="Prot-tyrosine_phosphatase-like"/>
</dbReference>
<protein>
    <submittedName>
        <fullName evidence="1">Putative tyrosine serine phosphatase</fullName>
    </submittedName>
</protein>
<dbReference type="SUPFAM" id="SSF52799">
    <property type="entry name" value="(Phosphotyrosine protein) phosphatases II"/>
    <property type="match status" value="1"/>
</dbReference>
<dbReference type="RefSeq" id="WP_313905608.1">
    <property type="nucleotide sequence ID" value="NZ_JAALLH010000001.1"/>
</dbReference>
<dbReference type="EMBL" id="KJ493330">
    <property type="protein sequence ID" value="AIE47496.1"/>
    <property type="molecule type" value="Genomic_DNA"/>
</dbReference>
<evidence type="ECO:0000313" key="1">
    <source>
        <dbReference type="EMBL" id="AIE47496.1"/>
    </source>
</evidence>
<accession>A0A2K8BDN2</accession>
<dbReference type="GO" id="GO:0004721">
    <property type="term" value="F:phosphoprotein phosphatase activity"/>
    <property type="evidence" value="ECO:0007669"/>
    <property type="project" value="InterPro"/>
</dbReference>
<proteinExistence type="predicted"/>
<gene>
    <name evidence="1" type="primary">malG</name>
</gene>
<dbReference type="Gene3D" id="3.90.190.10">
    <property type="entry name" value="Protein tyrosine phosphatase superfamily"/>
    <property type="match status" value="1"/>
</dbReference>
<organism evidence="1">
    <name type="scientific">Streptomyces malaysiensis</name>
    <dbReference type="NCBI Taxonomy" id="92644"/>
    <lineage>
        <taxon>Bacteria</taxon>
        <taxon>Bacillati</taxon>
        <taxon>Actinomycetota</taxon>
        <taxon>Actinomycetes</taxon>
        <taxon>Kitasatosporales</taxon>
        <taxon>Streptomycetaceae</taxon>
        <taxon>Streptomyces</taxon>
        <taxon>Streptomyces violaceusniger group</taxon>
    </lineage>
</organism>
<name>A0A2K8BDN2_STRMQ</name>
<reference evidence="1" key="1">
    <citation type="submission" date="2014-02" db="EMBL/GenBank/DDBJ databases">
        <title>Characterization of malayamycin gene cluster from Strepotmyces malaysiensis DSM 14072.</title>
        <authorList>
            <person name="Wu P."/>
        </authorList>
    </citation>
    <scope>NUCLEOTIDE SEQUENCE</scope>
    <source>
        <strain evidence="1">DSM 14072</strain>
    </source>
</reference>
<dbReference type="AlphaFoldDB" id="A0A2K8BDN2"/>